<comment type="caution">
    <text evidence="2">The sequence shown here is derived from an EMBL/GenBank/DDBJ whole genome shotgun (WGS) entry which is preliminary data.</text>
</comment>
<dbReference type="Gramene" id="PHT61143">
    <property type="protein sequence ID" value="PHT61143"/>
    <property type="gene ID" value="T459_35009"/>
</dbReference>
<protein>
    <recommendedName>
        <fullName evidence="1">F-box domain-containing protein</fullName>
    </recommendedName>
</protein>
<name>A0A2G2XUI1_CAPAN</name>
<dbReference type="PANTHER" id="PTHR31672:SF13">
    <property type="entry name" value="F-BOX PROTEIN CPR30-LIKE"/>
    <property type="match status" value="1"/>
</dbReference>
<dbReference type="EMBL" id="AYRZ02000239">
    <property type="protein sequence ID" value="PHT61143.1"/>
    <property type="molecule type" value="Genomic_DNA"/>
</dbReference>
<organism evidence="2 3">
    <name type="scientific">Capsicum annuum</name>
    <name type="common">Capsicum pepper</name>
    <dbReference type="NCBI Taxonomy" id="4072"/>
    <lineage>
        <taxon>Eukaryota</taxon>
        <taxon>Viridiplantae</taxon>
        <taxon>Streptophyta</taxon>
        <taxon>Embryophyta</taxon>
        <taxon>Tracheophyta</taxon>
        <taxon>Spermatophyta</taxon>
        <taxon>Magnoliopsida</taxon>
        <taxon>eudicotyledons</taxon>
        <taxon>Gunneridae</taxon>
        <taxon>Pentapetalae</taxon>
        <taxon>asterids</taxon>
        <taxon>lamiids</taxon>
        <taxon>Solanales</taxon>
        <taxon>Solanaceae</taxon>
        <taxon>Solanoideae</taxon>
        <taxon>Capsiceae</taxon>
        <taxon>Capsicum</taxon>
    </lineage>
</organism>
<dbReference type="Proteomes" id="UP000222542">
    <property type="component" value="Unassembled WGS sequence"/>
</dbReference>
<dbReference type="Pfam" id="PF00646">
    <property type="entry name" value="F-box"/>
    <property type="match status" value="1"/>
</dbReference>
<dbReference type="InterPro" id="IPR036047">
    <property type="entry name" value="F-box-like_dom_sf"/>
</dbReference>
<dbReference type="InterPro" id="IPR017451">
    <property type="entry name" value="F-box-assoc_interact_dom"/>
</dbReference>
<sequence>MWRIIGKPTGIYSSWLSDMDSLTFVHGTFHWLGLSQNESVTSYDISNEVFKEIPLPDGMFVVPDMKYVKHGFSVLGEMICICSTHRDQWKYTFNVWIMKDYGVKESWNRFFTIQSADLYSLIPEYSRHTVRLKALRRRGGVVIYVITVFVSRCSGRALSFLCSIPPYQTRLTYYRPAKGCEGRPGRMPGRRSSTVGSRRLRFGSQLKYWGSFYFLADIVLLHPSSPCWHLSCAIIRDFRKTQQQFAGSTGIAYRGINLKMTLCKLVKWLRPPLLLVKFSSDGSCIQGKRVVKHFEEKIKMDVDGAMGIHFNEEIVVDILSRLPVRSLLRFKCVSKIWMALISEPYFTMKHLKLAKNNQNSPKILFVKDMFTSHLSSLMPASLPLAQFTENVQKLDWLYGRKPRNCKIYCCCDGLVLVGVRKYDNIKHLMLLLWNPSTRESTVLRSTEFLPSEDYICGLGYDATSGDYMILKIGYQSCSEILALKSGSGRTIGEPTGIYRSWLSDMDSLTFIHGAFHWLGFSRDEFVTSYDISNEVFKEETISKWKVCGSGHELRQTWPFGIGRDDLYLYYSL</sequence>
<proteinExistence type="predicted"/>
<dbReference type="AlphaFoldDB" id="A0A2G2XUI1"/>
<reference evidence="2 3" key="1">
    <citation type="journal article" date="2014" name="Nat. Genet.">
        <title>Genome sequence of the hot pepper provides insights into the evolution of pungency in Capsicum species.</title>
        <authorList>
            <person name="Kim S."/>
            <person name="Park M."/>
            <person name="Yeom S.I."/>
            <person name="Kim Y.M."/>
            <person name="Lee J.M."/>
            <person name="Lee H.A."/>
            <person name="Seo E."/>
            <person name="Choi J."/>
            <person name="Cheong K."/>
            <person name="Kim K.T."/>
            <person name="Jung K."/>
            <person name="Lee G.W."/>
            <person name="Oh S.K."/>
            <person name="Bae C."/>
            <person name="Kim S.B."/>
            <person name="Lee H.Y."/>
            <person name="Kim S.Y."/>
            <person name="Kim M.S."/>
            <person name="Kang B.C."/>
            <person name="Jo Y.D."/>
            <person name="Yang H.B."/>
            <person name="Jeong H.J."/>
            <person name="Kang W.H."/>
            <person name="Kwon J.K."/>
            <person name="Shin C."/>
            <person name="Lim J.Y."/>
            <person name="Park J.H."/>
            <person name="Huh J.H."/>
            <person name="Kim J.S."/>
            <person name="Kim B.D."/>
            <person name="Cohen O."/>
            <person name="Paran I."/>
            <person name="Suh M.C."/>
            <person name="Lee S.B."/>
            <person name="Kim Y.K."/>
            <person name="Shin Y."/>
            <person name="Noh S.J."/>
            <person name="Park J."/>
            <person name="Seo Y.S."/>
            <person name="Kwon S.Y."/>
            <person name="Kim H.A."/>
            <person name="Park J.M."/>
            <person name="Kim H.J."/>
            <person name="Choi S.B."/>
            <person name="Bosland P.W."/>
            <person name="Reeves G."/>
            <person name="Jo S.H."/>
            <person name="Lee B.W."/>
            <person name="Cho H.T."/>
            <person name="Choi H.S."/>
            <person name="Lee M.S."/>
            <person name="Yu Y."/>
            <person name="Do Choi Y."/>
            <person name="Park B.S."/>
            <person name="van Deynze A."/>
            <person name="Ashrafi H."/>
            <person name="Hill T."/>
            <person name="Kim W.T."/>
            <person name="Pai H.S."/>
            <person name="Ahn H.K."/>
            <person name="Yeam I."/>
            <person name="Giovannoni J.J."/>
            <person name="Rose J.K."/>
            <person name="Sorensen I."/>
            <person name="Lee S.J."/>
            <person name="Kim R.W."/>
            <person name="Choi I.Y."/>
            <person name="Choi B.S."/>
            <person name="Lim J.S."/>
            <person name="Lee Y.H."/>
            <person name="Choi D."/>
        </authorList>
    </citation>
    <scope>NUCLEOTIDE SEQUENCE [LARGE SCALE GENOMIC DNA]</scope>
    <source>
        <strain evidence="3">cv. CM334</strain>
    </source>
</reference>
<reference evidence="2 3" key="2">
    <citation type="journal article" date="2017" name="Genome Biol.">
        <title>New reference genome sequences of hot pepper reveal the massive evolution of plant disease-resistance genes by retroduplication.</title>
        <authorList>
            <person name="Kim S."/>
            <person name="Park J."/>
            <person name="Yeom S.I."/>
            <person name="Kim Y.M."/>
            <person name="Seo E."/>
            <person name="Kim K.T."/>
            <person name="Kim M.S."/>
            <person name="Lee J.M."/>
            <person name="Cheong K."/>
            <person name="Shin H.S."/>
            <person name="Kim S.B."/>
            <person name="Han K."/>
            <person name="Lee J."/>
            <person name="Park M."/>
            <person name="Lee H.A."/>
            <person name="Lee H.Y."/>
            <person name="Lee Y."/>
            <person name="Oh S."/>
            <person name="Lee J.H."/>
            <person name="Choi E."/>
            <person name="Choi E."/>
            <person name="Lee S.E."/>
            <person name="Jeon J."/>
            <person name="Kim H."/>
            <person name="Choi G."/>
            <person name="Song H."/>
            <person name="Lee J."/>
            <person name="Lee S.C."/>
            <person name="Kwon J.K."/>
            <person name="Lee H.Y."/>
            <person name="Koo N."/>
            <person name="Hong Y."/>
            <person name="Kim R.W."/>
            <person name="Kang W.H."/>
            <person name="Huh J.H."/>
            <person name="Kang B.C."/>
            <person name="Yang T.J."/>
            <person name="Lee Y.H."/>
            <person name="Bennetzen J.L."/>
            <person name="Choi D."/>
        </authorList>
    </citation>
    <scope>NUCLEOTIDE SEQUENCE [LARGE SCALE GENOMIC DNA]</scope>
    <source>
        <strain evidence="3">cv. CM334</strain>
    </source>
</reference>
<dbReference type="InterPro" id="IPR050796">
    <property type="entry name" value="SCF_F-box_component"/>
</dbReference>
<dbReference type="PANTHER" id="PTHR31672">
    <property type="entry name" value="BNACNNG10540D PROTEIN"/>
    <property type="match status" value="1"/>
</dbReference>
<accession>A0A2G2XUI1</accession>
<keyword evidence="3" id="KW-1185">Reference proteome</keyword>
<dbReference type="Gene3D" id="1.20.1280.50">
    <property type="match status" value="1"/>
</dbReference>
<dbReference type="InterPro" id="IPR013187">
    <property type="entry name" value="F-box-assoc_dom_typ3"/>
</dbReference>
<dbReference type="SMART" id="SM00256">
    <property type="entry name" value="FBOX"/>
    <property type="match status" value="1"/>
</dbReference>
<evidence type="ECO:0000313" key="2">
    <source>
        <dbReference type="EMBL" id="PHT61143.1"/>
    </source>
</evidence>
<dbReference type="Pfam" id="PF08268">
    <property type="entry name" value="FBA_3"/>
    <property type="match status" value="1"/>
</dbReference>
<feature type="domain" description="F-box" evidence="1">
    <location>
        <begin position="310"/>
        <end position="350"/>
    </location>
</feature>
<evidence type="ECO:0000259" key="1">
    <source>
        <dbReference type="SMART" id="SM00256"/>
    </source>
</evidence>
<dbReference type="NCBIfam" id="TIGR01640">
    <property type="entry name" value="F_box_assoc_1"/>
    <property type="match status" value="1"/>
</dbReference>
<dbReference type="SUPFAM" id="SSF81383">
    <property type="entry name" value="F-box domain"/>
    <property type="match status" value="1"/>
</dbReference>
<dbReference type="InterPro" id="IPR001810">
    <property type="entry name" value="F-box_dom"/>
</dbReference>
<gene>
    <name evidence="2" type="ORF">T459_35009</name>
</gene>
<evidence type="ECO:0000313" key="3">
    <source>
        <dbReference type="Proteomes" id="UP000222542"/>
    </source>
</evidence>
<dbReference type="CDD" id="cd22157">
    <property type="entry name" value="F-box_AtFBW1-like"/>
    <property type="match status" value="1"/>
</dbReference>